<evidence type="ECO:0000256" key="5">
    <source>
        <dbReference type="PIRSR" id="PIRSR001430-1"/>
    </source>
</evidence>
<keyword evidence="2 4" id="KW-0819">tRNA processing</keyword>
<evidence type="ECO:0000256" key="6">
    <source>
        <dbReference type="PIRSR" id="PIRSR001430-2"/>
    </source>
</evidence>
<sequence length="252" mass="28460">MEAGDMVRYKATIAYDGTDFSGFQVQPKGRTVQGELEKALAQMDKGKFIRIHPAGRTDAGVHAAQLVLHFDYTSTIPKEGLFKGLNVLTPNDISILYLERVANDFHARYQAKSKMYSYRVDNQGVRNPFTRNFALHHPYPLNQAKAEAALAVLVGTHDFTSFCSMKTDKVDKVRTIYEASLKIDETTKEWIFTFHGDGFLYNMIRIIVGTVLEIADGRKEVEEMKKVLEARDRNVAGPTIGPQGLRLEKVHY</sequence>
<dbReference type="PANTHER" id="PTHR11142:SF0">
    <property type="entry name" value="TRNA PSEUDOURIDINE SYNTHASE-LIKE 1"/>
    <property type="match status" value="1"/>
</dbReference>
<dbReference type="NCBIfam" id="TIGR00071">
    <property type="entry name" value="hisT_truA"/>
    <property type="match status" value="1"/>
</dbReference>
<feature type="domain" description="Pseudouridine synthase I TruA alpha/beta" evidence="8">
    <location>
        <begin position="150"/>
        <end position="252"/>
    </location>
</feature>
<keyword evidence="3 4" id="KW-0413">Isomerase</keyword>
<dbReference type="InterPro" id="IPR020095">
    <property type="entry name" value="PsdUridine_synth_TruA_C"/>
</dbReference>
<dbReference type="HAMAP" id="MF_00171">
    <property type="entry name" value="TruA"/>
    <property type="match status" value="1"/>
</dbReference>
<feature type="active site" description="Nucleophile" evidence="4 5">
    <location>
        <position position="58"/>
    </location>
</feature>
<accession>A0A1M4W3J6</accession>
<dbReference type="AlphaFoldDB" id="A0A1M4W3J6"/>
<evidence type="ECO:0000256" key="7">
    <source>
        <dbReference type="RuleBase" id="RU003792"/>
    </source>
</evidence>
<dbReference type="Proteomes" id="UP000184128">
    <property type="component" value="Unassembled WGS sequence"/>
</dbReference>
<evidence type="ECO:0000259" key="8">
    <source>
        <dbReference type="Pfam" id="PF01416"/>
    </source>
</evidence>
<feature type="binding site" evidence="4 6">
    <location>
        <position position="116"/>
    </location>
    <ligand>
        <name>substrate</name>
    </ligand>
</feature>
<comment type="subunit">
    <text evidence="4">Homodimer.</text>
</comment>
<dbReference type="GO" id="GO:0031119">
    <property type="term" value="P:tRNA pseudouridine synthesis"/>
    <property type="evidence" value="ECO:0007669"/>
    <property type="project" value="UniProtKB-UniRule"/>
</dbReference>
<dbReference type="STRING" id="1121025.SAMN02745249_01074"/>
<dbReference type="EMBL" id="FQUF01000014">
    <property type="protein sequence ID" value="SHE75767.1"/>
    <property type="molecule type" value="Genomic_DNA"/>
</dbReference>
<gene>
    <name evidence="4" type="primary">truA</name>
    <name evidence="9" type="ORF">SAMN02745249_01074</name>
</gene>
<evidence type="ECO:0000256" key="3">
    <source>
        <dbReference type="ARBA" id="ARBA00023235"/>
    </source>
</evidence>
<dbReference type="EC" id="5.4.99.12" evidence="4"/>
<dbReference type="InterPro" id="IPR020097">
    <property type="entry name" value="PsdUridine_synth_TruA_a/b_dom"/>
</dbReference>
<reference evidence="9 10" key="1">
    <citation type="submission" date="2016-11" db="EMBL/GenBank/DDBJ databases">
        <authorList>
            <person name="Jaros S."/>
            <person name="Januszkiewicz K."/>
            <person name="Wedrychowicz H."/>
        </authorList>
    </citation>
    <scope>NUCLEOTIDE SEQUENCE [LARGE SCALE GENOMIC DNA]</scope>
    <source>
        <strain evidence="9 10">DSM 15692</strain>
    </source>
</reference>
<comment type="function">
    <text evidence="4">Formation of pseudouridine at positions 38, 39 and 40 in the anticodon stem and loop of transfer RNAs.</text>
</comment>
<evidence type="ECO:0000256" key="2">
    <source>
        <dbReference type="ARBA" id="ARBA00022694"/>
    </source>
</evidence>
<dbReference type="FunFam" id="3.30.70.580:FF:000001">
    <property type="entry name" value="tRNA pseudouridine synthase A"/>
    <property type="match status" value="1"/>
</dbReference>
<dbReference type="CDD" id="cd02570">
    <property type="entry name" value="PseudoU_synth_EcTruA"/>
    <property type="match status" value="1"/>
</dbReference>
<comment type="catalytic activity">
    <reaction evidence="4 7">
        <text>uridine(38/39/40) in tRNA = pseudouridine(38/39/40) in tRNA</text>
        <dbReference type="Rhea" id="RHEA:22376"/>
        <dbReference type="Rhea" id="RHEA-COMP:10085"/>
        <dbReference type="Rhea" id="RHEA-COMP:10087"/>
        <dbReference type="ChEBI" id="CHEBI:65314"/>
        <dbReference type="ChEBI" id="CHEBI:65315"/>
        <dbReference type="EC" id="5.4.99.12"/>
    </reaction>
</comment>
<keyword evidence="10" id="KW-1185">Reference proteome</keyword>
<dbReference type="Gene3D" id="3.30.70.580">
    <property type="entry name" value="Pseudouridine synthase I, catalytic domain, N-terminal subdomain"/>
    <property type="match status" value="1"/>
</dbReference>
<dbReference type="InterPro" id="IPR020103">
    <property type="entry name" value="PsdUridine_synth_cat_dom_sf"/>
</dbReference>
<feature type="domain" description="Pseudouridine synthase I TruA alpha/beta" evidence="8">
    <location>
        <begin position="11"/>
        <end position="110"/>
    </location>
</feature>
<dbReference type="PIRSF" id="PIRSF001430">
    <property type="entry name" value="tRNA_psdUrid_synth"/>
    <property type="match status" value="1"/>
</dbReference>
<name>A0A1M4W3J6_9LACT</name>
<dbReference type="GO" id="GO:0003723">
    <property type="term" value="F:RNA binding"/>
    <property type="evidence" value="ECO:0007669"/>
    <property type="project" value="InterPro"/>
</dbReference>
<evidence type="ECO:0000313" key="10">
    <source>
        <dbReference type="Proteomes" id="UP000184128"/>
    </source>
</evidence>
<dbReference type="InterPro" id="IPR020094">
    <property type="entry name" value="TruA/RsuA/RluB/E/F_N"/>
</dbReference>
<dbReference type="Pfam" id="PF01416">
    <property type="entry name" value="PseudoU_synth_1"/>
    <property type="match status" value="2"/>
</dbReference>
<comment type="caution">
    <text evidence="4">Lacks conserved residue(s) required for the propagation of feature annotation.</text>
</comment>
<evidence type="ECO:0000256" key="4">
    <source>
        <dbReference type="HAMAP-Rule" id="MF_00171"/>
    </source>
</evidence>
<comment type="similarity">
    <text evidence="1 4 7">Belongs to the tRNA pseudouridine synthase TruA family.</text>
</comment>
<dbReference type="SUPFAM" id="SSF55120">
    <property type="entry name" value="Pseudouridine synthase"/>
    <property type="match status" value="1"/>
</dbReference>
<proteinExistence type="inferred from homology"/>
<dbReference type="InterPro" id="IPR001406">
    <property type="entry name" value="PsdUridine_synth_TruA"/>
</dbReference>
<dbReference type="GO" id="GO:0160147">
    <property type="term" value="F:tRNA pseudouridine(38-40) synthase activity"/>
    <property type="evidence" value="ECO:0007669"/>
    <property type="project" value="UniProtKB-EC"/>
</dbReference>
<organism evidence="9 10">
    <name type="scientific">Atopostipes suicloacalis DSM 15692</name>
    <dbReference type="NCBI Taxonomy" id="1121025"/>
    <lineage>
        <taxon>Bacteria</taxon>
        <taxon>Bacillati</taxon>
        <taxon>Bacillota</taxon>
        <taxon>Bacilli</taxon>
        <taxon>Lactobacillales</taxon>
        <taxon>Carnobacteriaceae</taxon>
        <taxon>Atopostipes</taxon>
    </lineage>
</organism>
<dbReference type="PANTHER" id="PTHR11142">
    <property type="entry name" value="PSEUDOURIDYLATE SYNTHASE"/>
    <property type="match status" value="1"/>
</dbReference>
<evidence type="ECO:0000256" key="1">
    <source>
        <dbReference type="ARBA" id="ARBA00009375"/>
    </source>
</evidence>
<protein>
    <recommendedName>
        <fullName evidence="4">tRNA pseudouridine synthase A</fullName>
        <ecNumber evidence="4">5.4.99.12</ecNumber>
    </recommendedName>
    <alternativeName>
        <fullName evidence="4">tRNA pseudouridine(38-40) synthase</fullName>
    </alternativeName>
    <alternativeName>
        <fullName evidence="4">tRNA pseudouridylate synthase I</fullName>
    </alternativeName>
    <alternativeName>
        <fullName evidence="4">tRNA-uridine isomerase I</fullName>
    </alternativeName>
</protein>
<evidence type="ECO:0000313" key="9">
    <source>
        <dbReference type="EMBL" id="SHE75767.1"/>
    </source>
</evidence>
<dbReference type="Gene3D" id="3.30.70.660">
    <property type="entry name" value="Pseudouridine synthase I, catalytic domain, C-terminal subdomain"/>
    <property type="match status" value="1"/>
</dbReference>